<evidence type="ECO:0000313" key="3">
    <source>
        <dbReference type="Proteomes" id="UP001370299"/>
    </source>
</evidence>
<proteinExistence type="predicted"/>
<feature type="chain" id="PRO_5046081217" description="Secreted protein" evidence="1">
    <location>
        <begin position="25"/>
        <end position="159"/>
    </location>
</feature>
<evidence type="ECO:0000313" key="2">
    <source>
        <dbReference type="EMBL" id="MEK0173252.1"/>
    </source>
</evidence>
<accession>A0ABU8YFG3</accession>
<name>A0ABU8YFG3_9MICO</name>
<evidence type="ECO:0000256" key="1">
    <source>
        <dbReference type="SAM" id="SignalP"/>
    </source>
</evidence>
<evidence type="ECO:0008006" key="4">
    <source>
        <dbReference type="Google" id="ProtNLM"/>
    </source>
</evidence>
<reference evidence="2 3" key="1">
    <citation type="submission" date="2024-03" db="EMBL/GenBank/DDBJ databases">
        <title>Whole genomes of four grape xylem sap localized bacterial endophytes.</title>
        <authorList>
            <person name="Kumar G."/>
            <person name="Savka M.A."/>
        </authorList>
    </citation>
    <scope>NUCLEOTIDE SEQUENCE [LARGE SCALE GENOMIC DNA]</scope>
    <source>
        <strain evidence="2 3">RIT_GXS8</strain>
    </source>
</reference>
<keyword evidence="1" id="KW-0732">Signal</keyword>
<dbReference type="Proteomes" id="UP001370299">
    <property type="component" value="Unassembled WGS sequence"/>
</dbReference>
<feature type="signal peptide" evidence="1">
    <location>
        <begin position="1"/>
        <end position="24"/>
    </location>
</feature>
<gene>
    <name evidence="2" type="ORF">WMN62_17385</name>
</gene>
<comment type="caution">
    <text evidence="2">The sequence shown here is derived from an EMBL/GenBank/DDBJ whole genome shotgun (WGS) entry which is preliminary data.</text>
</comment>
<sequence length="159" mass="16951">MRHLPALVLPALAVVALLAGCTSAPPIDEQALAKWKTQQEAKTETEDAVLGVLTADTSPGDEDPAHLEPGVRVQFPDSRTIDHLEFSCYGNGQMRGIVRTVSARGSQSIELDPMSCTDSPHQIELSSSKGVDSVAFNDFDSDRPSAWRLVIIGPGPSGE</sequence>
<dbReference type="RefSeq" id="WP_340196275.1">
    <property type="nucleotide sequence ID" value="NZ_JBBKAP010000021.1"/>
</dbReference>
<protein>
    <recommendedName>
        <fullName evidence="4">Secreted protein</fullName>
    </recommendedName>
</protein>
<organism evidence="2 3">
    <name type="scientific">Curtobacterium citreum</name>
    <dbReference type="NCBI Taxonomy" id="2036"/>
    <lineage>
        <taxon>Bacteria</taxon>
        <taxon>Bacillati</taxon>
        <taxon>Actinomycetota</taxon>
        <taxon>Actinomycetes</taxon>
        <taxon>Micrococcales</taxon>
        <taxon>Microbacteriaceae</taxon>
        <taxon>Curtobacterium</taxon>
    </lineage>
</organism>
<dbReference type="PROSITE" id="PS51257">
    <property type="entry name" value="PROKAR_LIPOPROTEIN"/>
    <property type="match status" value="1"/>
</dbReference>
<dbReference type="EMBL" id="JBBLYY010000078">
    <property type="protein sequence ID" value="MEK0173252.1"/>
    <property type="molecule type" value="Genomic_DNA"/>
</dbReference>
<keyword evidence="3" id="KW-1185">Reference proteome</keyword>